<comment type="subcellular location">
    <subcellularLocation>
        <location evidence="1">Cell membrane</location>
        <topology evidence="1">Multi-pass membrane protein</topology>
    </subcellularLocation>
</comment>
<feature type="transmembrane region" description="Helical" evidence="7">
    <location>
        <begin position="62"/>
        <end position="85"/>
    </location>
</feature>
<feature type="domain" description="Major facilitator superfamily (MFS) profile" evidence="8">
    <location>
        <begin position="32"/>
        <end position="407"/>
    </location>
</feature>
<evidence type="ECO:0000259" key="8">
    <source>
        <dbReference type="PROSITE" id="PS50850"/>
    </source>
</evidence>
<keyword evidence="5 7" id="KW-0472">Membrane</keyword>
<feature type="transmembrane region" description="Helical" evidence="7">
    <location>
        <begin position="184"/>
        <end position="203"/>
    </location>
</feature>
<feature type="transmembrane region" description="Helical" evidence="7">
    <location>
        <begin position="159"/>
        <end position="178"/>
    </location>
</feature>
<accession>A0A936Z0R9</accession>
<feature type="compositionally biased region" description="Low complexity" evidence="6">
    <location>
        <begin position="13"/>
        <end position="22"/>
    </location>
</feature>
<dbReference type="PANTHER" id="PTHR43124">
    <property type="entry name" value="PURINE EFFLUX PUMP PBUE"/>
    <property type="match status" value="1"/>
</dbReference>
<dbReference type="GO" id="GO:0005886">
    <property type="term" value="C:plasma membrane"/>
    <property type="evidence" value="ECO:0007669"/>
    <property type="project" value="UniProtKB-SubCell"/>
</dbReference>
<feature type="transmembrane region" description="Helical" evidence="7">
    <location>
        <begin position="229"/>
        <end position="253"/>
    </location>
</feature>
<dbReference type="Proteomes" id="UP000599109">
    <property type="component" value="Unassembled WGS sequence"/>
</dbReference>
<keyword evidence="10" id="KW-1185">Reference proteome</keyword>
<dbReference type="InterPro" id="IPR036259">
    <property type="entry name" value="MFS_trans_sf"/>
</dbReference>
<evidence type="ECO:0000256" key="4">
    <source>
        <dbReference type="ARBA" id="ARBA00022989"/>
    </source>
</evidence>
<keyword evidence="2" id="KW-1003">Cell membrane</keyword>
<evidence type="ECO:0000256" key="2">
    <source>
        <dbReference type="ARBA" id="ARBA00022475"/>
    </source>
</evidence>
<feature type="region of interest" description="Disordered" evidence="6">
    <location>
        <begin position="1"/>
        <end position="22"/>
    </location>
</feature>
<evidence type="ECO:0000256" key="6">
    <source>
        <dbReference type="SAM" id="MobiDB-lite"/>
    </source>
</evidence>
<reference evidence="9 10" key="1">
    <citation type="journal article" date="2017" name="Int. J. Syst. Evol. Microbiol.">
        <title>Ramlibacter monticola sp. nov., isolated from forest soil.</title>
        <authorList>
            <person name="Chaudhary D.K."/>
            <person name="Kim J."/>
        </authorList>
    </citation>
    <scope>NUCLEOTIDE SEQUENCE [LARGE SCALE GENOMIC DNA]</scope>
    <source>
        <strain evidence="9 10">KACC 19175</strain>
    </source>
</reference>
<dbReference type="Gene3D" id="1.20.1250.20">
    <property type="entry name" value="MFS general substrate transporter like domains"/>
    <property type="match status" value="1"/>
</dbReference>
<feature type="transmembrane region" description="Helical" evidence="7">
    <location>
        <begin position="97"/>
        <end position="117"/>
    </location>
</feature>
<evidence type="ECO:0000313" key="10">
    <source>
        <dbReference type="Proteomes" id="UP000599109"/>
    </source>
</evidence>
<feature type="transmembrane region" description="Helical" evidence="7">
    <location>
        <begin position="291"/>
        <end position="310"/>
    </location>
</feature>
<organism evidence="9 10">
    <name type="scientific">Ramlibacter monticola</name>
    <dbReference type="NCBI Taxonomy" id="1926872"/>
    <lineage>
        <taxon>Bacteria</taxon>
        <taxon>Pseudomonadati</taxon>
        <taxon>Pseudomonadota</taxon>
        <taxon>Betaproteobacteria</taxon>
        <taxon>Burkholderiales</taxon>
        <taxon>Comamonadaceae</taxon>
        <taxon>Ramlibacter</taxon>
    </lineage>
</organism>
<dbReference type="InterPro" id="IPR050189">
    <property type="entry name" value="MFS_Efflux_Transporters"/>
</dbReference>
<dbReference type="RefSeq" id="WP_201674050.1">
    <property type="nucleotide sequence ID" value="NZ_JAEQNE010000002.1"/>
</dbReference>
<dbReference type="GO" id="GO:0022857">
    <property type="term" value="F:transmembrane transporter activity"/>
    <property type="evidence" value="ECO:0007669"/>
    <property type="project" value="InterPro"/>
</dbReference>
<feature type="transmembrane region" description="Helical" evidence="7">
    <location>
        <begin position="265"/>
        <end position="284"/>
    </location>
</feature>
<evidence type="ECO:0000256" key="3">
    <source>
        <dbReference type="ARBA" id="ARBA00022692"/>
    </source>
</evidence>
<evidence type="ECO:0000256" key="5">
    <source>
        <dbReference type="ARBA" id="ARBA00023136"/>
    </source>
</evidence>
<sequence length="407" mass="41950">MGEPVIRREAQRSHSSSAALSAPAGREPLPAVLWPLLFGNFVIGTGVMVVPGTLDEIGRDLAVSIAAAGQLISAGALLMCVSAPLLASVVAGWDRRLLLAGAMLWYALLHLACALAPGFSALLALRVIALVPPAVFTPQAAASLGLLVPAHLRGRAITFIFLGWSLASVLGMPLGALVGGTLGWRAAMLMVAALAVASAAWVWRALPSGVKPPALSFAAWQETLRARPLMTAVAVTVLSAAGQFVLFSYMAPYFRRKLALVPGELSLLFLCFGAFGLLGNVLMARHIDRIGAGRAVMTGLALMAATLLLFPLGSSLWLAMLVNVPWALGCFSSNSAQQARLVGMAPALASASVALNSSAMYAGQAIGAASGGWLIARGGMDWLHWAGLAGLLAAMAASALASRFAAR</sequence>
<dbReference type="InterPro" id="IPR011701">
    <property type="entry name" value="MFS"/>
</dbReference>
<evidence type="ECO:0000256" key="1">
    <source>
        <dbReference type="ARBA" id="ARBA00004651"/>
    </source>
</evidence>
<dbReference type="InterPro" id="IPR020846">
    <property type="entry name" value="MFS_dom"/>
</dbReference>
<evidence type="ECO:0000313" key="9">
    <source>
        <dbReference type="EMBL" id="MBL0391417.1"/>
    </source>
</evidence>
<feature type="transmembrane region" description="Helical" evidence="7">
    <location>
        <begin position="31"/>
        <end position="50"/>
    </location>
</feature>
<keyword evidence="3 7" id="KW-0812">Transmembrane</keyword>
<dbReference type="SUPFAM" id="SSF103473">
    <property type="entry name" value="MFS general substrate transporter"/>
    <property type="match status" value="1"/>
</dbReference>
<feature type="compositionally biased region" description="Basic and acidic residues" evidence="6">
    <location>
        <begin position="1"/>
        <end position="12"/>
    </location>
</feature>
<feature type="transmembrane region" description="Helical" evidence="7">
    <location>
        <begin position="123"/>
        <end position="147"/>
    </location>
</feature>
<keyword evidence="4 7" id="KW-1133">Transmembrane helix</keyword>
<name>A0A936Z0R9_9BURK</name>
<dbReference type="AlphaFoldDB" id="A0A936Z0R9"/>
<feature type="transmembrane region" description="Helical" evidence="7">
    <location>
        <begin position="382"/>
        <end position="401"/>
    </location>
</feature>
<evidence type="ECO:0000256" key="7">
    <source>
        <dbReference type="SAM" id="Phobius"/>
    </source>
</evidence>
<dbReference type="EMBL" id="JAEQNE010000002">
    <property type="protein sequence ID" value="MBL0391417.1"/>
    <property type="molecule type" value="Genomic_DNA"/>
</dbReference>
<dbReference type="PROSITE" id="PS50850">
    <property type="entry name" value="MFS"/>
    <property type="match status" value="1"/>
</dbReference>
<comment type="caution">
    <text evidence="9">The sequence shown here is derived from an EMBL/GenBank/DDBJ whole genome shotgun (WGS) entry which is preliminary data.</text>
</comment>
<protein>
    <submittedName>
        <fullName evidence="9">MFS transporter</fullName>
    </submittedName>
</protein>
<dbReference type="CDD" id="cd17324">
    <property type="entry name" value="MFS_NepI_like"/>
    <property type="match status" value="1"/>
</dbReference>
<dbReference type="PANTHER" id="PTHR43124:SF10">
    <property type="entry name" value="PURINE EFFLUX PUMP PBUE"/>
    <property type="match status" value="1"/>
</dbReference>
<gene>
    <name evidence="9" type="ORF">JJ685_09725</name>
</gene>
<dbReference type="Pfam" id="PF07690">
    <property type="entry name" value="MFS_1"/>
    <property type="match status" value="1"/>
</dbReference>
<proteinExistence type="predicted"/>